<dbReference type="Gene3D" id="3.40.50.10470">
    <property type="entry name" value="Translation initiation factor eif-2b, domain 2"/>
    <property type="match status" value="1"/>
</dbReference>
<feature type="coiled-coil region" evidence="10">
    <location>
        <begin position="236"/>
        <end position="263"/>
    </location>
</feature>
<dbReference type="InterPro" id="IPR000649">
    <property type="entry name" value="IF-2B-related"/>
</dbReference>
<dbReference type="AlphaFoldDB" id="A0A6A6Y3G8"/>
<evidence type="ECO:0000313" key="14">
    <source>
        <dbReference type="RefSeq" id="XP_033570164.1"/>
    </source>
</evidence>
<evidence type="ECO:0000256" key="1">
    <source>
        <dbReference type="ARBA" id="ARBA00004514"/>
    </source>
</evidence>
<dbReference type="Proteomes" id="UP000504636">
    <property type="component" value="Unplaced"/>
</dbReference>
<gene>
    <name evidence="12 14" type="ORF">BDZ99DRAFT_468530</name>
</gene>
<evidence type="ECO:0000256" key="2">
    <source>
        <dbReference type="ARBA" id="ARBA00007251"/>
    </source>
</evidence>
<dbReference type="GO" id="GO:0005085">
    <property type="term" value="F:guanyl-nucleotide exchange factor activity"/>
    <property type="evidence" value="ECO:0007669"/>
    <property type="project" value="TreeGrafter"/>
</dbReference>
<comment type="similarity">
    <text evidence="2 9">Belongs to the eIF-2B alpha/beta/delta subunits family.</text>
</comment>
<feature type="compositionally biased region" description="Polar residues" evidence="11">
    <location>
        <begin position="194"/>
        <end position="214"/>
    </location>
</feature>
<accession>A0A6A6Y3G8</accession>
<dbReference type="GO" id="GO:0005829">
    <property type="term" value="C:cytosol"/>
    <property type="evidence" value="ECO:0007669"/>
    <property type="project" value="UniProtKB-SubCell"/>
</dbReference>
<evidence type="ECO:0000256" key="8">
    <source>
        <dbReference type="ARBA" id="ARBA00046432"/>
    </source>
</evidence>
<keyword evidence="13" id="KW-1185">Reference proteome</keyword>
<dbReference type="EMBL" id="MU003719">
    <property type="protein sequence ID" value="KAF2803200.1"/>
    <property type="molecule type" value="Genomic_DNA"/>
</dbReference>
<evidence type="ECO:0000256" key="7">
    <source>
        <dbReference type="ARBA" id="ARBA00044228"/>
    </source>
</evidence>
<evidence type="ECO:0000256" key="9">
    <source>
        <dbReference type="RuleBase" id="RU003814"/>
    </source>
</evidence>
<reference evidence="14" key="3">
    <citation type="submission" date="2025-04" db="UniProtKB">
        <authorList>
            <consortium name="RefSeq"/>
        </authorList>
    </citation>
    <scope>IDENTIFICATION</scope>
    <source>
        <strain evidence="14">CBS 304.34</strain>
    </source>
</reference>
<protein>
    <recommendedName>
        <fullName evidence="6">Translation initiation factor eIF2B subunit beta</fullName>
    </recommendedName>
    <alternativeName>
        <fullName evidence="7">eIF2B GDP-GTP exchange factor subunit beta</fullName>
    </alternativeName>
</protein>
<proteinExistence type="inferred from homology"/>
<sequence length="487" mass="52868">MSRSTTIQAPGLSSYLKSLRSTPVEASIEHFISLLKRRQIRNSRPCALATTQLLIQVVKEFKGKDADKLLRRIRDVGRRLIAAQPREMVVGNIVRRVLGLIREIKDDDADADSNAVNSDAGSPTPHHDSLNRPHLASSISTFSPLRHGALPPMDTTSGPESLADSGELPHRPALFSSHTSYAPLGTSLFGLFSQPDTPSNTSTPTGRHSPTGKHTMTASALERIGESTILKRTNIKAEVLEGMNELQDELEQSDDQIAANALDHIHSNEIILTHTASTSVQKFLLAAAKKRKFTVVHAEAHPNDHDAVHATILTGKKRDAEVISEEAGDRWKPLTAAGITVVLIPDSHVFAIMARVNKVILATHSVLANGGLVAAAGARVIASAAKVHRTPVVVVTGVYKLSPVYPFDIDELIEYGDAGNVVPYDDGDFVDKVDVDNPLYDYVPPELVDLYVTNLGGHAPSYLYRIVADHYHPDDINLSGAVERDEK</sequence>
<evidence type="ECO:0000313" key="12">
    <source>
        <dbReference type="EMBL" id="KAF2803200.1"/>
    </source>
</evidence>
<dbReference type="GeneID" id="54462165"/>
<dbReference type="RefSeq" id="XP_033570164.1">
    <property type="nucleotide sequence ID" value="XM_033721272.1"/>
</dbReference>
<dbReference type="InterPro" id="IPR037171">
    <property type="entry name" value="NagB/RpiA_transferase-like"/>
</dbReference>
<reference evidence="14" key="2">
    <citation type="submission" date="2020-04" db="EMBL/GenBank/DDBJ databases">
        <authorList>
            <consortium name="NCBI Genome Project"/>
        </authorList>
    </citation>
    <scope>NUCLEOTIDE SEQUENCE</scope>
    <source>
        <strain evidence="14">CBS 304.34</strain>
    </source>
</reference>
<dbReference type="GO" id="GO:0003743">
    <property type="term" value="F:translation initiation factor activity"/>
    <property type="evidence" value="ECO:0007669"/>
    <property type="project" value="UniProtKB-KW"/>
</dbReference>
<reference evidence="12 14" key="1">
    <citation type="journal article" date="2020" name="Stud. Mycol.">
        <title>101 Dothideomycetes genomes: a test case for predicting lifestyles and emergence of pathogens.</title>
        <authorList>
            <person name="Haridas S."/>
            <person name="Albert R."/>
            <person name="Binder M."/>
            <person name="Bloem J."/>
            <person name="Labutti K."/>
            <person name="Salamov A."/>
            <person name="Andreopoulos B."/>
            <person name="Baker S."/>
            <person name="Barry K."/>
            <person name="Bills G."/>
            <person name="Bluhm B."/>
            <person name="Cannon C."/>
            <person name="Castanera R."/>
            <person name="Culley D."/>
            <person name="Daum C."/>
            <person name="Ezra D."/>
            <person name="Gonzalez J."/>
            <person name="Henrissat B."/>
            <person name="Kuo A."/>
            <person name="Liang C."/>
            <person name="Lipzen A."/>
            <person name="Lutzoni F."/>
            <person name="Magnuson J."/>
            <person name="Mondo S."/>
            <person name="Nolan M."/>
            <person name="Ohm R."/>
            <person name="Pangilinan J."/>
            <person name="Park H.-J."/>
            <person name="Ramirez L."/>
            <person name="Alfaro M."/>
            <person name="Sun H."/>
            <person name="Tritt A."/>
            <person name="Yoshinaga Y."/>
            <person name="Zwiers L.-H."/>
            <person name="Turgeon B."/>
            <person name="Goodwin S."/>
            <person name="Spatafora J."/>
            <person name="Crous P."/>
            <person name="Grigoriev I."/>
        </authorList>
    </citation>
    <scope>NUCLEOTIDE SEQUENCE</scope>
    <source>
        <strain evidence="12 14">CBS 304.34</strain>
    </source>
</reference>
<evidence type="ECO:0000256" key="6">
    <source>
        <dbReference type="ARBA" id="ARBA00044122"/>
    </source>
</evidence>
<dbReference type="FunFam" id="3.40.50.10470:FF:000008">
    <property type="entry name" value="Translation initiation factor 2B, beta subunit"/>
    <property type="match status" value="1"/>
</dbReference>
<dbReference type="PANTHER" id="PTHR45859:SF1">
    <property type="entry name" value="TRANSLATION INITIATION FACTOR EIF-2B SUBUNIT BETA"/>
    <property type="match status" value="1"/>
</dbReference>
<evidence type="ECO:0000256" key="3">
    <source>
        <dbReference type="ARBA" id="ARBA00022490"/>
    </source>
</evidence>
<dbReference type="InterPro" id="IPR051855">
    <property type="entry name" value="eIF2B_beta_subunit"/>
</dbReference>
<keyword evidence="5" id="KW-0648">Protein biosynthesis</keyword>
<evidence type="ECO:0000256" key="5">
    <source>
        <dbReference type="ARBA" id="ARBA00022917"/>
    </source>
</evidence>
<evidence type="ECO:0000256" key="4">
    <source>
        <dbReference type="ARBA" id="ARBA00022540"/>
    </source>
</evidence>
<keyword evidence="3" id="KW-0963">Cytoplasm</keyword>
<feature type="region of interest" description="Disordered" evidence="11">
    <location>
        <begin position="110"/>
        <end position="171"/>
    </location>
</feature>
<name>A0A6A6Y3G8_9PEZI</name>
<dbReference type="GO" id="GO:0005851">
    <property type="term" value="C:eukaryotic translation initiation factor 2B complex"/>
    <property type="evidence" value="ECO:0007669"/>
    <property type="project" value="TreeGrafter"/>
</dbReference>
<dbReference type="SUPFAM" id="SSF100950">
    <property type="entry name" value="NagB/RpiA/CoA transferase-like"/>
    <property type="match status" value="1"/>
</dbReference>
<dbReference type="InterPro" id="IPR042529">
    <property type="entry name" value="IF_2B-like_C"/>
</dbReference>
<organism evidence="12">
    <name type="scientific">Mytilinidion resinicola</name>
    <dbReference type="NCBI Taxonomy" id="574789"/>
    <lineage>
        <taxon>Eukaryota</taxon>
        <taxon>Fungi</taxon>
        <taxon>Dikarya</taxon>
        <taxon>Ascomycota</taxon>
        <taxon>Pezizomycotina</taxon>
        <taxon>Dothideomycetes</taxon>
        <taxon>Pleosporomycetidae</taxon>
        <taxon>Mytilinidiales</taxon>
        <taxon>Mytilinidiaceae</taxon>
        <taxon>Mytilinidion</taxon>
    </lineage>
</organism>
<comment type="subunit">
    <text evidence="8">Component of the translation initiation factor 2B (eIF2B) complex which is a heterodecamer of two sets of five different subunits: alpha, beta, gamma, delta and epsilon. Subunits alpha, beta and delta comprise a regulatory subcomplex and subunits epsilon and gamma comprise a catalytic subcomplex. Within the complex, the hexameric regulatory complex resides at the center, with the two heterodimeric catalytic subcomplexes bound on opposite sides.</text>
</comment>
<keyword evidence="4 12" id="KW-0396">Initiation factor</keyword>
<dbReference type="Pfam" id="PF01008">
    <property type="entry name" value="IF-2B"/>
    <property type="match status" value="1"/>
</dbReference>
<evidence type="ECO:0000256" key="11">
    <source>
        <dbReference type="SAM" id="MobiDB-lite"/>
    </source>
</evidence>
<evidence type="ECO:0000256" key="10">
    <source>
        <dbReference type="SAM" id="Coils"/>
    </source>
</evidence>
<dbReference type="OrthoDB" id="269919at2759"/>
<feature type="region of interest" description="Disordered" evidence="11">
    <location>
        <begin position="192"/>
        <end position="214"/>
    </location>
</feature>
<keyword evidence="10" id="KW-0175">Coiled coil</keyword>
<dbReference type="PANTHER" id="PTHR45859">
    <property type="entry name" value="TRANSLATION INITIATION FACTOR EIF-2B SUBUNIT BETA"/>
    <property type="match status" value="1"/>
</dbReference>
<comment type="subcellular location">
    <subcellularLocation>
        <location evidence="1">Cytoplasm</location>
        <location evidence="1">Cytosol</location>
    </subcellularLocation>
</comment>
<evidence type="ECO:0000313" key="13">
    <source>
        <dbReference type="Proteomes" id="UP000504636"/>
    </source>
</evidence>